<dbReference type="EMBL" id="JBHSCX010000020">
    <property type="protein sequence ID" value="MFC4363459.1"/>
    <property type="molecule type" value="Genomic_DNA"/>
</dbReference>
<protein>
    <submittedName>
        <fullName evidence="1">Uncharacterized protein</fullName>
    </submittedName>
</protein>
<organism evidence="1 2">
    <name type="scientific">Simiduia curdlanivorans</name>
    <dbReference type="NCBI Taxonomy" id="1492769"/>
    <lineage>
        <taxon>Bacteria</taxon>
        <taxon>Pseudomonadati</taxon>
        <taxon>Pseudomonadota</taxon>
        <taxon>Gammaproteobacteria</taxon>
        <taxon>Cellvibrionales</taxon>
        <taxon>Cellvibrionaceae</taxon>
        <taxon>Simiduia</taxon>
    </lineage>
</organism>
<sequence length="299" mass="32879">MHTQNVEKLSDAQPFEAYSTADLMASEDMNDDQATAVDGADEYGEILFPRAGFGRCRFNKLTPVSDGVGPYHVNNHIGFFNAPASFNLATAVDSFYRNFPRIFSPGNIATATAPSCRVAGDITIQFVLNELAGLVHDEWVSVDKKTNNFVATTLERQFWTRGDQMIDMGLGAIPSVGSLFANISADINRRHFLAGYRSWTVGRLPNGLHFVETAAFERYSHPAYQALEGPIGMRAKILETWTKLVENYVASIGATLVRHVPTGYSVNRGVAHRAQQHASAATLRANPWFTSVLSRHPGI</sequence>
<comment type="caution">
    <text evidence="1">The sequence shown here is derived from an EMBL/GenBank/DDBJ whole genome shotgun (WGS) entry which is preliminary data.</text>
</comment>
<dbReference type="Proteomes" id="UP001595840">
    <property type="component" value="Unassembled WGS sequence"/>
</dbReference>
<reference evidence="2" key="1">
    <citation type="journal article" date="2019" name="Int. J. Syst. Evol. Microbiol.">
        <title>The Global Catalogue of Microorganisms (GCM) 10K type strain sequencing project: providing services to taxonomists for standard genome sequencing and annotation.</title>
        <authorList>
            <consortium name="The Broad Institute Genomics Platform"/>
            <consortium name="The Broad Institute Genome Sequencing Center for Infectious Disease"/>
            <person name="Wu L."/>
            <person name="Ma J."/>
        </authorList>
    </citation>
    <scope>NUCLEOTIDE SEQUENCE [LARGE SCALE GENOMIC DNA]</scope>
    <source>
        <strain evidence="2">CECT 8570</strain>
    </source>
</reference>
<dbReference type="RefSeq" id="WP_290261284.1">
    <property type="nucleotide sequence ID" value="NZ_JAUFQG010000004.1"/>
</dbReference>
<evidence type="ECO:0000313" key="2">
    <source>
        <dbReference type="Proteomes" id="UP001595840"/>
    </source>
</evidence>
<evidence type="ECO:0000313" key="1">
    <source>
        <dbReference type="EMBL" id="MFC4363459.1"/>
    </source>
</evidence>
<proteinExistence type="predicted"/>
<gene>
    <name evidence="1" type="ORF">ACFOX3_14185</name>
</gene>
<name>A0ABV8V8S3_9GAMM</name>
<accession>A0ABV8V8S3</accession>
<keyword evidence="2" id="KW-1185">Reference proteome</keyword>